<reference evidence="4 5" key="2">
    <citation type="submission" date="2019-03" db="EMBL/GenBank/DDBJ databases">
        <title>Genomic Encyclopedia of Type Strains, Phase IV (KMG-IV): sequencing the most valuable type-strain genomes for metagenomic binning, comparative biology and taxonomic classification.</title>
        <authorList>
            <person name="Goeker M."/>
        </authorList>
    </citation>
    <scope>NUCLEOTIDE SEQUENCE [LARGE SCALE GENOMIC DNA]</scope>
    <source>
        <strain evidence="4 5">DSM 103426</strain>
    </source>
</reference>
<dbReference type="EMBL" id="BHEO01000008">
    <property type="protein sequence ID" value="GBU05304.1"/>
    <property type="molecule type" value="Genomic_DNA"/>
</dbReference>
<evidence type="ECO:0000313" key="5">
    <source>
        <dbReference type="Proteomes" id="UP000294613"/>
    </source>
</evidence>
<evidence type="ECO:0000313" key="6">
    <source>
        <dbReference type="Proteomes" id="UP000702954"/>
    </source>
</evidence>
<feature type="region of interest" description="Disordered" evidence="1">
    <location>
        <begin position="28"/>
        <end position="49"/>
    </location>
</feature>
<keyword evidence="2" id="KW-0812">Transmembrane</keyword>
<dbReference type="EMBL" id="SLZV01000002">
    <property type="protein sequence ID" value="TCS69908.1"/>
    <property type="molecule type" value="Genomic_DNA"/>
</dbReference>
<dbReference type="AlphaFoldDB" id="A0A4R3JRY0"/>
<protein>
    <submittedName>
        <fullName evidence="4">Uncharacterized protein</fullName>
    </submittedName>
</protein>
<name>A0A4R3JRY0_9FIRM</name>
<proteinExistence type="predicted"/>
<keyword evidence="2" id="KW-1133">Transmembrane helix</keyword>
<reference evidence="3 6" key="1">
    <citation type="journal article" date="2018" name="Int. J. Syst. Evol. Microbiol.">
        <title>Draft Genome Sequence of Faecalimonas umbilicata JCM 30896T, an Acetate-Producing Bacterium Isolated from Human Feces.</title>
        <authorList>
            <person name="Sakamoto M."/>
            <person name="Ikeyama N."/>
            <person name="Yuki M."/>
            <person name="Ohkuma M."/>
        </authorList>
    </citation>
    <scope>NUCLEOTIDE SEQUENCE [LARGE SCALE GENOMIC DNA]</scope>
    <source>
        <strain evidence="3 6">EGH7</strain>
    </source>
</reference>
<accession>A0A4R3JRY0</accession>
<keyword evidence="6" id="KW-1185">Reference proteome</keyword>
<dbReference type="Proteomes" id="UP000294613">
    <property type="component" value="Unassembled WGS sequence"/>
</dbReference>
<dbReference type="RefSeq" id="WP_116441768.1">
    <property type="nucleotide sequence ID" value="NZ_BHEO01000008.1"/>
</dbReference>
<evidence type="ECO:0000313" key="4">
    <source>
        <dbReference type="EMBL" id="TCS69908.1"/>
    </source>
</evidence>
<feature type="transmembrane region" description="Helical" evidence="2">
    <location>
        <begin position="87"/>
        <end position="106"/>
    </location>
</feature>
<evidence type="ECO:0000256" key="2">
    <source>
        <dbReference type="SAM" id="Phobius"/>
    </source>
</evidence>
<evidence type="ECO:0000256" key="1">
    <source>
        <dbReference type="SAM" id="MobiDB-lite"/>
    </source>
</evidence>
<organism evidence="4 5">
    <name type="scientific">Faecalimonas umbilicata</name>
    <dbReference type="NCBI Taxonomy" id="1912855"/>
    <lineage>
        <taxon>Bacteria</taxon>
        <taxon>Bacillati</taxon>
        <taxon>Bacillota</taxon>
        <taxon>Clostridia</taxon>
        <taxon>Lachnospirales</taxon>
        <taxon>Lachnospiraceae</taxon>
        <taxon>Faecalimonas</taxon>
    </lineage>
</organism>
<comment type="caution">
    <text evidence="4">The sequence shown here is derived from an EMBL/GenBank/DDBJ whole genome shotgun (WGS) entry which is preliminary data.</text>
</comment>
<keyword evidence="2" id="KW-0472">Membrane</keyword>
<dbReference type="Proteomes" id="UP000702954">
    <property type="component" value="Unassembled WGS sequence"/>
</dbReference>
<sequence length="356" mass="40044">MRRKRCTLCGGKLVNGICQECGLDNRKSDSRYQTRNGTPHWGNETNERGKVQIPKEKTGKKTELQKAKSSTIVQAEKKTSGKKGPKIFAGIILFLFLINIVSSLVGEIQKFFMERNYQVKDESDPSAQTDAVLKEKGAFYENQLVQGEYVVGVHIPEGKYTIELMEGYGGMQVLDMEHNIYVYEFFSEEYEAGTDFITECEDVRLFAGATVKILSSGVRLRFSSENAQIEEMTGIKNPLTEQVHLKAGEKLRAGKDFEAGVYNLYYEGTKESEYGTFAWLVPGTVTEEARKEYDAYTEVVFVEDRLSEVGGLHCCNIVLPEDTVIYSKGVGVRLVPSEVIVSEDYASAYEYIDTEE</sequence>
<evidence type="ECO:0000313" key="3">
    <source>
        <dbReference type="EMBL" id="GBU05304.1"/>
    </source>
</evidence>
<gene>
    <name evidence="4" type="ORF">EDD74_10275</name>
    <name evidence="3" type="ORF">FAEUMB_18450</name>
</gene>